<proteinExistence type="predicted"/>
<protein>
    <submittedName>
        <fullName evidence="2">Uncharacterized protein</fullName>
    </submittedName>
</protein>
<comment type="caution">
    <text evidence="2">The sequence shown here is derived from an EMBL/GenBank/DDBJ whole genome shotgun (WGS) entry which is preliminary data.</text>
</comment>
<evidence type="ECO:0000313" key="2">
    <source>
        <dbReference type="EMBL" id="MBE0331962.1"/>
    </source>
</evidence>
<evidence type="ECO:0000313" key="3">
    <source>
        <dbReference type="Proteomes" id="UP000655940"/>
    </source>
</evidence>
<accession>A0AAP1QZR6</accession>
<evidence type="ECO:0000313" key="1">
    <source>
        <dbReference type="EMBL" id="MBE0330520.1"/>
    </source>
</evidence>
<gene>
    <name evidence="1" type="ORF">IHV20_10210</name>
    <name evidence="2" type="ORF">IHV20_17655</name>
</gene>
<dbReference type="RefSeq" id="WP_174731000.1">
    <property type="nucleotide sequence ID" value="NZ_JACXKJ010000011.1"/>
</dbReference>
<name>A0AAP1QZR6_ACIBA</name>
<dbReference type="AlphaFoldDB" id="A0AAP1QZR6"/>
<dbReference type="EMBL" id="JACZEI010000012">
    <property type="protein sequence ID" value="MBE0330520.1"/>
    <property type="molecule type" value="Genomic_DNA"/>
</dbReference>
<dbReference type="Proteomes" id="UP000655940">
    <property type="component" value="Unassembled WGS sequence"/>
</dbReference>
<sequence>MIHVPKLPSVNTHKASILYLLLRGHRIKNKEMWGHIDTGYSASRISELRSDLWLIDDISLREVTKEKKTVVVKQYFIKSIHLSEILKDQNVLDFIAKYEAVHMRKAG</sequence>
<organism evidence="2 3">
    <name type="scientific">Acinetobacter baumannii</name>
    <dbReference type="NCBI Taxonomy" id="470"/>
    <lineage>
        <taxon>Bacteria</taxon>
        <taxon>Pseudomonadati</taxon>
        <taxon>Pseudomonadota</taxon>
        <taxon>Gammaproteobacteria</taxon>
        <taxon>Moraxellales</taxon>
        <taxon>Moraxellaceae</taxon>
        <taxon>Acinetobacter</taxon>
        <taxon>Acinetobacter calcoaceticus/baumannii complex</taxon>
    </lineage>
</organism>
<dbReference type="EMBL" id="JACZEI010000033">
    <property type="protein sequence ID" value="MBE0331962.1"/>
    <property type="molecule type" value="Genomic_DNA"/>
</dbReference>
<reference evidence="2" key="1">
    <citation type="submission" date="2020-09" db="EMBL/GenBank/DDBJ databases">
        <title>Distribution of Beta-Lactamase Producing Gram-Negative Bacterial Isolates in Isabela River of Santo Domingo, Dominican Republic.</title>
        <authorList>
            <person name="Calderon V."/>
            <person name="Bonnelly R."/>
            <person name="Del Rosario C."/>
            <person name="Duarte A."/>
            <person name="Barauna R."/>
            <person name="Juca Ramos R.T."/>
            <person name="Perdomo O.P."/>
            <person name="Rodriguez De Francisco L.E."/>
            <person name="Franco De Los Santos E.F."/>
        </authorList>
    </citation>
    <scope>NUCLEOTIDE SEQUENCE</scope>
    <source>
        <strain evidence="2">INTEC_BI15</strain>
    </source>
</reference>